<keyword evidence="6" id="KW-0158">Chromosome</keyword>
<comment type="function">
    <text evidence="1">Histone methyltransferase that trimethylates 'Lys-20' of histone H4 to form H4K20me3.</text>
</comment>
<evidence type="ECO:0000256" key="9">
    <source>
        <dbReference type="ARBA" id="ARBA00022691"/>
    </source>
</evidence>
<evidence type="ECO:0000256" key="1">
    <source>
        <dbReference type="ARBA" id="ARBA00001984"/>
    </source>
</evidence>
<keyword evidence="18" id="KW-1185">Reference proteome</keyword>
<organism evidence="17 18">
    <name type="scientific">Cordyceps fumosorosea (strain ARSEF 2679)</name>
    <name type="common">Isaria fumosorosea</name>
    <dbReference type="NCBI Taxonomy" id="1081104"/>
    <lineage>
        <taxon>Eukaryota</taxon>
        <taxon>Fungi</taxon>
        <taxon>Dikarya</taxon>
        <taxon>Ascomycota</taxon>
        <taxon>Pezizomycotina</taxon>
        <taxon>Sordariomycetes</taxon>
        <taxon>Hypocreomycetidae</taxon>
        <taxon>Hypocreales</taxon>
        <taxon>Cordycipitaceae</taxon>
        <taxon>Cordyceps</taxon>
    </lineage>
</organism>
<feature type="compositionally biased region" description="Low complexity" evidence="15">
    <location>
        <begin position="319"/>
        <end position="332"/>
    </location>
</feature>
<feature type="region of interest" description="Disordered" evidence="15">
    <location>
        <begin position="277"/>
        <end position="454"/>
    </location>
</feature>
<proteinExistence type="predicted"/>
<dbReference type="PANTHER" id="PTHR12977:SF4">
    <property type="entry name" value="HISTONE-LYSINE N-METHYLTRANSFERASE KMT5B"/>
    <property type="match status" value="1"/>
</dbReference>
<dbReference type="RefSeq" id="XP_018700606.1">
    <property type="nucleotide sequence ID" value="XM_018852280.1"/>
</dbReference>
<dbReference type="GO" id="GO:0005694">
    <property type="term" value="C:chromosome"/>
    <property type="evidence" value="ECO:0007669"/>
    <property type="project" value="UniProtKB-SubCell"/>
</dbReference>
<dbReference type="PANTHER" id="PTHR12977">
    <property type="entry name" value="SUPPRESSOR OF VARIEGATION 4-20-RELATED"/>
    <property type="match status" value="1"/>
</dbReference>
<evidence type="ECO:0000259" key="16">
    <source>
        <dbReference type="PROSITE" id="PS50280"/>
    </source>
</evidence>
<feature type="region of interest" description="Disordered" evidence="15">
    <location>
        <begin position="594"/>
        <end position="630"/>
    </location>
</feature>
<dbReference type="Pfam" id="PF00856">
    <property type="entry name" value="SET"/>
    <property type="match status" value="1"/>
</dbReference>
<name>A0A162K5V2_CORFA</name>
<evidence type="ECO:0000256" key="10">
    <source>
        <dbReference type="ARBA" id="ARBA00022853"/>
    </source>
</evidence>
<keyword evidence="10" id="KW-0156">Chromatin regulator</keyword>
<sequence>MPPAKKTAAPKRPVLTLAQLSAYDDILTDALVDHVFYWTTIPKNRPSYHPTRGVVEDSIAKILQDEAVINKNPAAAEVKLLETDGLRRFSAALKTDKERDDFRRHLRRYINIYLPDCPWEVNSTNRYTVINHEASITARRPIRRNESIKYLSGMKVTITPEEEDLISNRKKDFSIVVSSRSKSTSLFMGPARFANHDCDANATLMTTSHASIEIVAMRNIAVGEEITVTYGDNYFGQDNCECLCKTCEDEGRNGWDDGTSKPTQDEGEAALKADTYALRRRRRDDSISGSSRTPSVTPAMRPRVRKTRTASKLQQDGGADSAASPAACTSSAVESTPRLGKRTFDAMATPPVTPAKKLKQTVELVDAAREASRGSSVSDSITSQDEPLETDVSSPEPSEKPREAANRVSANSSEESEALESDSSSLEPSEEPRAVVMPPSPNSSQDTESPQKSDATCIVMSDDEAADSITVSIEPVDEVQKANAPVVTKRKYQRRVFREKTPPARVRVPGDYVLTPLLLSEPAMAWVQCSICNTAFVQPNAYYTRASCPRCERHSKVYGYMWPKTDKEGPGDKEERVLDHRTVHRFLDHKDERVARGRKAFEQKSTARDEGIRRTARPRKKSRKLTESLA</sequence>
<evidence type="ECO:0000313" key="18">
    <source>
        <dbReference type="Proteomes" id="UP000076744"/>
    </source>
</evidence>
<feature type="compositionally biased region" description="Basic residues" evidence="15">
    <location>
        <begin position="614"/>
        <end position="623"/>
    </location>
</feature>
<gene>
    <name evidence="17" type="ORF">ISF_08677</name>
</gene>
<dbReference type="CDD" id="cd10524">
    <property type="entry name" value="SET_Suv4-20-like"/>
    <property type="match status" value="1"/>
</dbReference>
<evidence type="ECO:0000256" key="5">
    <source>
        <dbReference type="ARBA" id="ARBA00015413"/>
    </source>
</evidence>
<dbReference type="PROSITE" id="PS50280">
    <property type="entry name" value="SET"/>
    <property type="match status" value="1"/>
</dbReference>
<feature type="compositionally biased region" description="Basic and acidic residues" evidence="15">
    <location>
        <begin position="594"/>
        <end position="613"/>
    </location>
</feature>
<dbReference type="OrthoDB" id="6627536at2759"/>
<comment type="caution">
    <text evidence="17">The sequence shown here is derived from an EMBL/GenBank/DDBJ whole genome shotgun (WGS) entry which is preliminary data.</text>
</comment>
<evidence type="ECO:0000256" key="6">
    <source>
        <dbReference type="ARBA" id="ARBA00022454"/>
    </source>
</evidence>
<evidence type="ECO:0000256" key="7">
    <source>
        <dbReference type="ARBA" id="ARBA00022603"/>
    </source>
</evidence>
<evidence type="ECO:0000256" key="8">
    <source>
        <dbReference type="ARBA" id="ARBA00022679"/>
    </source>
</evidence>
<reference evidence="17 18" key="1">
    <citation type="journal article" date="2016" name="Genome Biol. Evol.">
        <title>Divergent and convergent evolution of fungal pathogenicity.</title>
        <authorList>
            <person name="Shang Y."/>
            <person name="Xiao G."/>
            <person name="Zheng P."/>
            <person name="Cen K."/>
            <person name="Zhan S."/>
            <person name="Wang C."/>
        </authorList>
    </citation>
    <scope>NUCLEOTIDE SEQUENCE [LARGE SCALE GENOMIC DNA]</scope>
    <source>
        <strain evidence="17 18">ARSEF 2679</strain>
    </source>
</reference>
<dbReference type="InterPro" id="IPR041938">
    <property type="entry name" value="Hist-Lys_N-MTase_N"/>
</dbReference>
<evidence type="ECO:0000256" key="11">
    <source>
        <dbReference type="ARBA" id="ARBA00023242"/>
    </source>
</evidence>
<feature type="compositionally biased region" description="Polar residues" evidence="15">
    <location>
        <begin position="442"/>
        <end position="454"/>
    </location>
</feature>
<accession>A0A162K5V2</accession>
<dbReference type="InterPro" id="IPR046341">
    <property type="entry name" value="SET_dom_sf"/>
</dbReference>
<dbReference type="EMBL" id="AZHB01000033">
    <property type="protein sequence ID" value="OAA53738.1"/>
    <property type="molecule type" value="Genomic_DNA"/>
</dbReference>
<keyword evidence="9" id="KW-0949">S-adenosyl-L-methionine</keyword>
<dbReference type="InterPro" id="IPR001214">
    <property type="entry name" value="SET_dom"/>
</dbReference>
<dbReference type="GeneID" id="30024969"/>
<protein>
    <recommendedName>
        <fullName evidence="5">Histone-lysine N-methyltransferase SET9</fullName>
        <ecNumber evidence="12">2.1.1.372</ecNumber>
    </recommendedName>
    <alternativeName>
        <fullName evidence="4">Histone-lysine N-methyltransferase set9</fullName>
    </alternativeName>
    <alternativeName>
        <fullName evidence="13">SET domain protein 9</fullName>
    </alternativeName>
</protein>
<dbReference type="EC" id="2.1.1.372" evidence="12"/>
<keyword evidence="8" id="KW-0808">Transferase</keyword>
<keyword evidence="7" id="KW-0489">Methyltransferase</keyword>
<dbReference type="GO" id="GO:0032259">
    <property type="term" value="P:methylation"/>
    <property type="evidence" value="ECO:0007669"/>
    <property type="project" value="UniProtKB-KW"/>
</dbReference>
<dbReference type="AlphaFoldDB" id="A0A162K5V2"/>
<dbReference type="SMART" id="SM00317">
    <property type="entry name" value="SET"/>
    <property type="match status" value="1"/>
</dbReference>
<dbReference type="Gene3D" id="2.170.270.10">
    <property type="entry name" value="SET domain"/>
    <property type="match status" value="1"/>
</dbReference>
<dbReference type="STRING" id="1081104.A0A162K5V2"/>
<dbReference type="SUPFAM" id="SSF82199">
    <property type="entry name" value="SET domain"/>
    <property type="match status" value="1"/>
</dbReference>
<evidence type="ECO:0000256" key="13">
    <source>
        <dbReference type="ARBA" id="ARBA00030653"/>
    </source>
</evidence>
<evidence type="ECO:0000256" key="12">
    <source>
        <dbReference type="ARBA" id="ARBA00024057"/>
    </source>
</evidence>
<dbReference type="GO" id="GO:0140943">
    <property type="term" value="F:histone H4K20 trimethyltransferase activity"/>
    <property type="evidence" value="ECO:0007669"/>
    <property type="project" value="UniProtKB-EC"/>
</dbReference>
<comment type="subcellular location">
    <subcellularLocation>
        <location evidence="3">Chromosome</location>
    </subcellularLocation>
    <subcellularLocation>
        <location evidence="2">Nucleus</location>
    </subcellularLocation>
</comment>
<evidence type="ECO:0000256" key="3">
    <source>
        <dbReference type="ARBA" id="ARBA00004286"/>
    </source>
</evidence>
<keyword evidence="11" id="KW-0539">Nucleus</keyword>
<dbReference type="PROSITE" id="PS51567">
    <property type="entry name" value="SAM_MT43_SUVAR420_1"/>
    <property type="match status" value="1"/>
</dbReference>
<evidence type="ECO:0000256" key="2">
    <source>
        <dbReference type="ARBA" id="ARBA00004123"/>
    </source>
</evidence>
<dbReference type="GO" id="GO:0005634">
    <property type="term" value="C:nucleus"/>
    <property type="evidence" value="ECO:0007669"/>
    <property type="project" value="UniProtKB-SubCell"/>
</dbReference>
<dbReference type="Proteomes" id="UP000076744">
    <property type="component" value="Unassembled WGS sequence"/>
</dbReference>
<dbReference type="Gene3D" id="1.10.10.1700">
    <property type="entry name" value="Histone-lysine N-methyltransferase"/>
    <property type="match status" value="1"/>
</dbReference>
<feature type="domain" description="SET" evidence="16">
    <location>
        <begin position="117"/>
        <end position="231"/>
    </location>
</feature>
<dbReference type="InterPro" id="IPR025783">
    <property type="entry name" value="Set9_fungi"/>
</dbReference>
<evidence type="ECO:0000256" key="14">
    <source>
        <dbReference type="ARBA" id="ARBA00048081"/>
    </source>
</evidence>
<comment type="catalytic activity">
    <reaction evidence="14">
        <text>L-lysyl(20)-[histone H4] + 3 S-adenosyl-L-methionine = N(6),N(6),N(6)-trimethyl-L-lysyl(20)-[histone H4] + 3 S-adenosyl-L-homocysteine + 3 H(+)</text>
        <dbReference type="Rhea" id="RHEA:64456"/>
        <dbReference type="Rhea" id="RHEA-COMP:15554"/>
        <dbReference type="Rhea" id="RHEA-COMP:15998"/>
        <dbReference type="ChEBI" id="CHEBI:15378"/>
        <dbReference type="ChEBI" id="CHEBI:29969"/>
        <dbReference type="ChEBI" id="CHEBI:57856"/>
        <dbReference type="ChEBI" id="CHEBI:59789"/>
        <dbReference type="ChEBI" id="CHEBI:61961"/>
        <dbReference type="EC" id="2.1.1.372"/>
    </reaction>
</comment>
<evidence type="ECO:0000313" key="17">
    <source>
        <dbReference type="EMBL" id="OAA53738.1"/>
    </source>
</evidence>
<evidence type="ECO:0000256" key="4">
    <source>
        <dbReference type="ARBA" id="ARBA00014232"/>
    </source>
</evidence>
<evidence type="ECO:0000256" key="15">
    <source>
        <dbReference type="SAM" id="MobiDB-lite"/>
    </source>
</evidence>
<dbReference type="InterPro" id="IPR039977">
    <property type="entry name" value="Suv4-20/Set9"/>
</dbReference>
<feature type="compositionally biased region" description="Polar residues" evidence="15">
    <location>
        <begin position="373"/>
        <end position="396"/>
    </location>
</feature>